<sequence length="613" mass="66426">MSRKPIHQHWSSSSSQSQEMLLQPQDSRTDQQRYIPSPTLSYYAHYIPATPAPPVPPLPQLAVPRRLNAKPKPAPIDMARIRRASSRRPPKVVVTCDVEGLMEEDERTGHVEVTRPVVDVSKNERPVPPASSPSIVEIEPGHRFPSWIGTDYHHLISDHPRAHTSSRSASPLPRARGNRTSPLSPKKQSPESGGPLHQILLTPLTPSDHAWSTDDLVARRRGEKQARPGKRRTIMDIAGKLLADQRTRWVRDRSRPDEGAYRLDTPSRKGEGSGYTARQEGGYGLGDLKSAWAAGERRILSREEAKRKARRTKWISRMMHRSPSPWSSSSSAPSSSASVYPYWRIDIQLPSHPSEKDTSPAPSISASNTVSATAPATSTAASTSYNLDTCLELFTLSAPTSPLTYPCGQCTGPLSAVPNDFVGNSSSDKDVKNVGSVLQFCGLQSIFKNTEGASSNTSASTVLSGWMRDTNVCAGWSGLRCDPKGRVTSLSLVYPNVPMTLDSSLKYMVALESLKIVGNSNVPSGTLPAGILPSTLSSIDIQSTSLDSLSTKTFAGSIDKLQTMMLVSNAKLGNSLPDLSGASTLQTLSVTGQSLTEDPSRKLPRSLTYLPGP</sequence>
<keyword evidence="2" id="KW-1185">Reference proteome</keyword>
<gene>
    <name evidence="1" type="ORF">QFC20_005142</name>
</gene>
<evidence type="ECO:0000313" key="1">
    <source>
        <dbReference type="EMBL" id="KAJ9101993.1"/>
    </source>
</evidence>
<name>A0ACC2VRE7_9TREE</name>
<dbReference type="Proteomes" id="UP001230649">
    <property type="component" value="Unassembled WGS sequence"/>
</dbReference>
<evidence type="ECO:0000313" key="2">
    <source>
        <dbReference type="Proteomes" id="UP001230649"/>
    </source>
</evidence>
<dbReference type="EMBL" id="JASBWS010000067">
    <property type="protein sequence ID" value="KAJ9101993.1"/>
    <property type="molecule type" value="Genomic_DNA"/>
</dbReference>
<reference evidence="1" key="1">
    <citation type="submission" date="2023-04" db="EMBL/GenBank/DDBJ databases">
        <title>Draft Genome sequencing of Naganishia species isolated from polar environments using Oxford Nanopore Technology.</title>
        <authorList>
            <person name="Leo P."/>
            <person name="Venkateswaran K."/>
        </authorList>
    </citation>
    <scope>NUCLEOTIDE SEQUENCE</scope>
    <source>
        <strain evidence="1">MNA-CCFEE 5262</strain>
    </source>
</reference>
<protein>
    <submittedName>
        <fullName evidence="1">Uncharacterized protein</fullName>
    </submittedName>
</protein>
<accession>A0ACC2VRE7</accession>
<proteinExistence type="predicted"/>
<organism evidence="1 2">
    <name type="scientific">Naganishia adeliensis</name>
    <dbReference type="NCBI Taxonomy" id="92952"/>
    <lineage>
        <taxon>Eukaryota</taxon>
        <taxon>Fungi</taxon>
        <taxon>Dikarya</taxon>
        <taxon>Basidiomycota</taxon>
        <taxon>Agaricomycotina</taxon>
        <taxon>Tremellomycetes</taxon>
        <taxon>Filobasidiales</taxon>
        <taxon>Filobasidiaceae</taxon>
        <taxon>Naganishia</taxon>
    </lineage>
</organism>
<comment type="caution">
    <text evidence="1">The sequence shown here is derived from an EMBL/GenBank/DDBJ whole genome shotgun (WGS) entry which is preliminary data.</text>
</comment>